<dbReference type="Proteomes" id="UP001458880">
    <property type="component" value="Unassembled WGS sequence"/>
</dbReference>
<dbReference type="EMBL" id="JASPKY010000237">
    <property type="protein sequence ID" value="KAK9717676.1"/>
    <property type="molecule type" value="Genomic_DNA"/>
</dbReference>
<reference evidence="3 4" key="1">
    <citation type="journal article" date="2024" name="BMC Genomics">
        <title>De novo assembly and annotation of Popillia japonica's genome with initial clues to its potential as an invasive pest.</title>
        <authorList>
            <person name="Cucini C."/>
            <person name="Boschi S."/>
            <person name="Funari R."/>
            <person name="Cardaioli E."/>
            <person name="Iannotti N."/>
            <person name="Marturano G."/>
            <person name="Paoli F."/>
            <person name="Bruttini M."/>
            <person name="Carapelli A."/>
            <person name="Frati F."/>
            <person name="Nardi F."/>
        </authorList>
    </citation>
    <scope>NUCLEOTIDE SEQUENCE [LARGE SCALE GENOMIC DNA]</scope>
    <source>
        <strain evidence="3">DMR45628</strain>
    </source>
</reference>
<organism evidence="3 4">
    <name type="scientific">Popillia japonica</name>
    <name type="common">Japanese beetle</name>
    <dbReference type="NCBI Taxonomy" id="7064"/>
    <lineage>
        <taxon>Eukaryota</taxon>
        <taxon>Metazoa</taxon>
        <taxon>Ecdysozoa</taxon>
        <taxon>Arthropoda</taxon>
        <taxon>Hexapoda</taxon>
        <taxon>Insecta</taxon>
        <taxon>Pterygota</taxon>
        <taxon>Neoptera</taxon>
        <taxon>Endopterygota</taxon>
        <taxon>Coleoptera</taxon>
        <taxon>Polyphaga</taxon>
        <taxon>Scarabaeiformia</taxon>
        <taxon>Scarabaeidae</taxon>
        <taxon>Rutelinae</taxon>
        <taxon>Popillia</taxon>
    </lineage>
</organism>
<proteinExistence type="predicted"/>
<evidence type="ECO:0000313" key="4">
    <source>
        <dbReference type="Proteomes" id="UP001458880"/>
    </source>
</evidence>
<feature type="domain" description="CCHC-type" evidence="2">
    <location>
        <begin position="214"/>
        <end position="228"/>
    </location>
</feature>
<dbReference type="SUPFAM" id="SSF57756">
    <property type="entry name" value="Retrovirus zinc finger-like domains"/>
    <property type="match status" value="1"/>
</dbReference>
<keyword evidence="1" id="KW-0479">Metal-binding</keyword>
<keyword evidence="4" id="KW-1185">Reference proteome</keyword>
<dbReference type="InterPro" id="IPR036875">
    <property type="entry name" value="Znf_CCHC_sf"/>
</dbReference>
<dbReference type="Pfam" id="PF14223">
    <property type="entry name" value="Retrotran_gag_2"/>
    <property type="match status" value="1"/>
</dbReference>
<gene>
    <name evidence="3" type="ORF">QE152_g23608</name>
</gene>
<dbReference type="GO" id="GO:0008270">
    <property type="term" value="F:zinc ion binding"/>
    <property type="evidence" value="ECO:0007669"/>
    <property type="project" value="UniProtKB-KW"/>
</dbReference>
<dbReference type="AlphaFoldDB" id="A0AAW1KHC6"/>
<keyword evidence="1" id="KW-0863">Zinc-finger</keyword>
<protein>
    <recommendedName>
        <fullName evidence="2">CCHC-type domain-containing protein</fullName>
    </recommendedName>
</protein>
<dbReference type="InterPro" id="IPR001878">
    <property type="entry name" value="Znf_CCHC"/>
</dbReference>
<dbReference type="PANTHER" id="PTHR47481">
    <property type="match status" value="1"/>
</dbReference>
<evidence type="ECO:0000313" key="3">
    <source>
        <dbReference type="EMBL" id="KAK9717676.1"/>
    </source>
</evidence>
<sequence length="307" mass="35190">MPYHQTLKNRRPGKLSGRANYDTWKVAIRYHLEDRESYAVCITATENAEKDRKARSALVSSVTSAVIKEIQSCETAKEMWDRLSKLYEDKNPNHFVSLNQEMFTTRLTRLENCSNMAEYLNKMKTIGMKMKRILPQYPDQAVAANILTNLPSHYRPLVMALENSVTDLTTDLVCERLLTESEKMDLPAQKALAAKYNNSNTGRNNDKKYFKGNCNRCGKYGHKSSDCRVNVKSKGDNHLRTHTFNHNKSEQSANNNSRHSKVKEAFISSNQNSICHRIPDKAWIIDSGATRHVTPYRDSFSSFEINK</sequence>
<accession>A0AAW1KHC6</accession>
<evidence type="ECO:0000256" key="1">
    <source>
        <dbReference type="PROSITE-ProRule" id="PRU00047"/>
    </source>
</evidence>
<comment type="caution">
    <text evidence="3">The sequence shown here is derived from an EMBL/GenBank/DDBJ whole genome shotgun (WGS) entry which is preliminary data.</text>
</comment>
<dbReference type="PANTHER" id="PTHR47481:SF14">
    <property type="entry name" value="RETROTRANSPOSON COPIA-LIKE N-TERMINAL DOMAIN-CONTAINING PROTEIN"/>
    <property type="match status" value="1"/>
</dbReference>
<keyword evidence="1" id="KW-0862">Zinc</keyword>
<evidence type="ECO:0000259" key="2">
    <source>
        <dbReference type="PROSITE" id="PS50158"/>
    </source>
</evidence>
<dbReference type="GO" id="GO:0003676">
    <property type="term" value="F:nucleic acid binding"/>
    <property type="evidence" value="ECO:0007669"/>
    <property type="project" value="InterPro"/>
</dbReference>
<dbReference type="PROSITE" id="PS50158">
    <property type="entry name" value="ZF_CCHC"/>
    <property type="match status" value="1"/>
</dbReference>
<name>A0AAW1KHC6_POPJA</name>